<dbReference type="AlphaFoldDB" id="A0AAD5RNE7"/>
<evidence type="ECO:0000256" key="1">
    <source>
        <dbReference type="SAM" id="MobiDB-lite"/>
    </source>
</evidence>
<feature type="compositionally biased region" description="Basic and acidic residues" evidence="1">
    <location>
        <begin position="129"/>
        <end position="138"/>
    </location>
</feature>
<reference evidence="2" key="1">
    <citation type="submission" date="2022-07" db="EMBL/GenBank/DDBJ databases">
        <title>Draft genome sequence of Zalerion maritima ATCC 34329, a (micro)plastics degrading marine fungus.</title>
        <authorList>
            <person name="Paco A."/>
            <person name="Goncalves M.F.M."/>
            <person name="Rocha-Santos T.A.P."/>
            <person name="Alves A."/>
        </authorList>
    </citation>
    <scope>NUCLEOTIDE SEQUENCE</scope>
    <source>
        <strain evidence="2">ATCC 34329</strain>
    </source>
</reference>
<feature type="region of interest" description="Disordered" evidence="1">
    <location>
        <begin position="1"/>
        <end position="28"/>
    </location>
</feature>
<feature type="region of interest" description="Disordered" evidence="1">
    <location>
        <begin position="123"/>
        <end position="178"/>
    </location>
</feature>
<feature type="compositionally biased region" description="Basic and acidic residues" evidence="1">
    <location>
        <begin position="46"/>
        <end position="57"/>
    </location>
</feature>
<feature type="compositionally biased region" description="Low complexity" evidence="1">
    <location>
        <begin position="64"/>
        <end position="86"/>
    </location>
</feature>
<feature type="compositionally biased region" description="Acidic residues" evidence="1">
    <location>
        <begin position="1"/>
        <end position="16"/>
    </location>
</feature>
<comment type="caution">
    <text evidence="2">The sequence shown here is derived from an EMBL/GenBank/DDBJ whole genome shotgun (WGS) entry which is preliminary data.</text>
</comment>
<sequence>MASNSEEEEEDGEEEPYFSSTYAVEEEERRIVRLSERLGACCQGGGREHGHGSPQERPRKKQQQRQSHGAGAALAGTGAGADASTGAGMILTTTYRTWIEGAPTERVTRTIIKKNPDGQVVPETVEDERDAKAKKEDLFDLLGDADGTEGKDGEDSGQATGTRTEREESRGEGKDMAMPRMYWDFHAEAKLWDGVDEL</sequence>
<evidence type="ECO:0000313" key="2">
    <source>
        <dbReference type="EMBL" id="KAJ2899791.1"/>
    </source>
</evidence>
<dbReference type="EMBL" id="JAKWBI020000188">
    <property type="protein sequence ID" value="KAJ2899791.1"/>
    <property type="molecule type" value="Genomic_DNA"/>
</dbReference>
<keyword evidence="3" id="KW-1185">Reference proteome</keyword>
<accession>A0AAD5RNE7</accession>
<protein>
    <submittedName>
        <fullName evidence="2">Uncharacterized protein</fullName>
    </submittedName>
</protein>
<dbReference type="Proteomes" id="UP001201980">
    <property type="component" value="Unassembled WGS sequence"/>
</dbReference>
<name>A0AAD5RNE7_9PEZI</name>
<gene>
    <name evidence="2" type="ORF">MKZ38_002804</name>
</gene>
<feature type="compositionally biased region" description="Basic and acidic residues" evidence="1">
    <location>
        <begin position="163"/>
        <end position="178"/>
    </location>
</feature>
<proteinExistence type="predicted"/>
<organism evidence="2 3">
    <name type="scientific">Zalerion maritima</name>
    <dbReference type="NCBI Taxonomy" id="339359"/>
    <lineage>
        <taxon>Eukaryota</taxon>
        <taxon>Fungi</taxon>
        <taxon>Dikarya</taxon>
        <taxon>Ascomycota</taxon>
        <taxon>Pezizomycotina</taxon>
        <taxon>Sordariomycetes</taxon>
        <taxon>Lulworthiomycetidae</taxon>
        <taxon>Lulworthiales</taxon>
        <taxon>Lulworthiaceae</taxon>
        <taxon>Zalerion</taxon>
    </lineage>
</organism>
<evidence type="ECO:0000313" key="3">
    <source>
        <dbReference type="Proteomes" id="UP001201980"/>
    </source>
</evidence>
<feature type="region of interest" description="Disordered" evidence="1">
    <location>
        <begin position="41"/>
        <end position="86"/>
    </location>
</feature>